<reference evidence="9" key="1">
    <citation type="submission" date="2020-09" db="EMBL/GenBank/DDBJ databases">
        <title>Genome-Enabled Discovery of Anthraquinone Biosynthesis in Senna tora.</title>
        <authorList>
            <person name="Kang S.-H."/>
            <person name="Pandey R.P."/>
            <person name="Lee C.-M."/>
            <person name="Sim J.-S."/>
            <person name="Jeong J.-T."/>
            <person name="Choi B.-S."/>
            <person name="Jung M."/>
            <person name="Ginzburg D."/>
            <person name="Zhao K."/>
            <person name="Won S.Y."/>
            <person name="Oh T.-J."/>
            <person name="Yu Y."/>
            <person name="Kim N.-H."/>
            <person name="Lee O.R."/>
            <person name="Lee T.-H."/>
            <person name="Bashyal P."/>
            <person name="Kim T.-S."/>
            <person name="Lee W.-H."/>
            <person name="Kawkins C."/>
            <person name="Kim C.-K."/>
            <person name="Kim J.S."/>
            <person name="Ahn B.O."/>
            <person name="Rhee S.Y."/>
            <person name="Sohng J.K."/>
        </authorList>
    </citation>
    <scope>NUCLEOTIDE SEQUENCE</scope>
    <source>
        <tissue evidence="9">Leaf</tissue>
    </source>
</reference>
<keyword evidence="3 8" id="KW-0812">Transmembrane</keyword>
<feature type="transmembrane region" description="Helical" evidence="8">
    <location>
        <begin position="67"/>
        <end position="89"/>
    </location>
</feature>
<accession>A0A834TKI1</accession>
<proteinExistence type="inferred from homology"/>
<feature type="compositionally biased region" description="Basic residues" evidence="7">
    <location>
        <begin position="39"/>
        <end position="48"/>
    </location>
</feature>
<evidence type="ECO:0000313" key="9">
    <source>
        <dbReference type="EMBL" id="KAF7822461.1"/>
    </source>
</evidence>
<feature type="region of interest" description="Disordered" evidence="7">
    <location>
        <begin position="14"/>
        <end position="50"/>
    </location>
</feature>
<dbReference type="AlphaFoldDB" id="A0A834TKI1"/>
<gene>
    <name evidence="9" type="ORF">G2W53_020605</name>
</gene>
<dbReference type="GO" id="GO:0005794">
    <property type="term" value="C:Golgi apparatus"/>
    <property type="evidence" value="ECO:0007669"/>
    <property type="project" value="TreeGrafter"/>
</dbReference>
<dbReference type="PANTHER" id="PTHR10926:SF0">
    <property type="entry name" value="CDC50, ISOFORM A"/>
    <property type="match status" value="1"/>
</dbReference>
<evidence type="ECO:0000313" key="10">
    <source>
        <dbReference type="Proteomes" id="UP000634136"/>
    </source>
</evidence>
<evidence type="ECO:0000256" key="3">
    <source>
        <dbReference type="ARBA" id="ARBA00022692"/>
    </source>
</evidence>
<evidence type="ECO:0000256" key="2">
    <source>
        <dbReference type="ARBA" id="ARBA00009457"/>
    </source>
</evidence>
<dbReference type="Proteomes" id="UP000634136">
    <property type="component" value="Unassembled WGS sequence"/>
</dbReference>
<dbReference type="OrthoDB" id="340608at2759"/>
<keyword evidence="5 6" id="KW-0472">Membrane</keyword>
<comment type="subcellular location">
    <subcellularLocation>
        <location evidence="1">Membrane</location>
        <topology evidence="1">Multi-pass membrane protein</topology>
    </subcellularLocation>
</comment>
<dbReference type="PIRSF" id="PIRSF015840">
    <property type="entry name" value="DUF284_TM_euk"/>
    <property type="match status" value="1"/>
</dbReference>
<comment type="similarity">
    <text evidence="2 6">Belongs to the CDC50/LEM3 family.</text>
</comment>
<keyword evidence="4 8" id="KW-1133">Transmembrane helix</keyword>
<dbReference type="GO" id="GO:0005783">
    <property type="term" value="C:endoplasmic reticulum"/>
    <property type="evidence" value="ECO:0007669"/>
    <property type="project" value="TreeGrafter"/>
</dbReference>
<protein>
    <recommendedName>
        <fullName evidence="6">ALA-interacting subunit</fullName>
    </recommendedName>
</protein>
<comment type="caution">
    <text evidence="9">The sequence shown here is derived from an EMBL/GenBank/DDBJ whole genome shotgun (WGS) entry which is preliminary data.</text>
</comment>
<dbReference type="PANTHER" id="PTHR10926">
    <property type="entry name" value="CELL CYCLE CONTROL PROTEIN 50"/>
    <property type="match status" value="1"/>
</dbReference>
<evidence type="ECO:0000256" key="4">
    <source>
        <dbReference type="ARBA" id="ARBA00022989"/>
    </source>
</evidence>
<evidence type="ECO:0000256" key="8">
    <source>
        <dbReference type="SAM" id="Phobius"/>
    </source>
</evidence>
<keyword evidence="10" id="KW-1185">Reference proteome</keyword>
<dbReference type="InterPro" id="IPR005045">
    <property type="entry name" value="CDC50/LEM3_fam"/>
</dbReference>
<dbReference type="EMBL" id="JAAIUW010000007">
    <property type="protein sequence ID" value="KAF7822461.1"/>
    <property type="molecule type" value="Genomic_DNA"/>
</dbReference>
<sequence>MIIFRVKVEKEKERSLRNSSSDMASSSSGGAGSADVATARRHTKRPKYSKFTQQELPACKPILTPRAVISSFLIVSVFFIPIGVASLLASNDVVEIIDRYESECIPESFKNNKVEYIQSSADKTCNRILNVTKNMKSPIYVYYQLDNFYQNHRRQKLMQKGCAYCIDVNRISRYVKSRSDEQLRDPKNVNSTDSCKPEDLFKGNAIVPCGLIAWSLFNDTYIFSRDNNNLTVNKKGISWKSDREHKFGKNVFPKNFQNSSVVGGAHLDESIPVSFFITDFD</sequence>
<name>A0A834TKI1_9FABA</name>
<feature type="compositionally biased region" description="Low complexity" evidence="7">
    <location>
        <begin position="19"/>
        <end position="28"/>
    </location>
</feature>
<dbReference type="Pfam" id="PF03381">
    <property type="entry name" value="CDC50"/>
    <property type="match status" value="2"/>
</dbReference>
<dbReference type="GO" id="GO:0005886">
    <property type="term" value="C:plasma membrane"/>
    <property type="evidence" value="ECO:0007669"/>
    <property type="project" value="TreeGrafter"/>
</dbReference>
<evidence type="ECO:0000256" key="6">
    <source>
        <dbReference type="PIRNR" id="PIRNR015840"/>
    </source>
</evidence>
<evidence type="ECO:0000256" key="5">
    <source>
        <dbReference type="ARBA" id="ARBA00023136"/>
    </source>
</evidence>
<evidence type="ECO:0000256" key="1">
    <source>
        <dbReference type="ARBA" id="ARBA00004141"/>
    </source>
</evidence>
<evidence type="ECO:0000256" key="7">
    <source>
        <dbReference type="SAM" id="MobiDB-lite"/>
    </source>
</evidence>
<organism evidence="9 10">
    <name type="scientific">Senna tora</name>
    <dbReference type="NCBI Taxonomy" id="362788"/>
    <lineage>
        <taxon>Eukaryota</taxon>
        <taxon>Viridiplantae</taxon>
        <taxon>Streptophyta</taxon>
        <taxon>Embryophyta</taxon>
        <taxon>Tracheophyta</taxon>
        <taxon>Spermatophyta</taxon>
        <taxon>Magnoliopsida</taxon>
        <taxon>eudicotyledons</taxon>
        <taxon>Gunneridae</taxon>
        <taxon>Pentapetalae</taxon>
        <taxon>rosids</taxon>
        <taxon>fabids</taxon>
        <taxon>Fabales</taxon>
        <taxon>Fabaceae</taxon>
        <taxon>Caesalpinioideae</taxon>
        <taxon>Cassia clade</taxon>
        <taxon>Senna</taxon>
    </lineage>
</organism>